<name>A0AAD4F6Q7_9PEZI</name>
<feature type="region of interest" description="Disordered" evidence="1">
    <location>
        <begin position="1"/>
        <end position="54"/>
    </location>
</feature>
<evidence type="ECO:0000313" key="4">
    <source>
        <dbReference type="Proteomes" id="UP001197093"/>
    </source>
</evidence>
<dbReference type="AlphaFoldDB" id="A0AAD4F6Q7"/>
<keyword evidence="2" id="KW-1133">Transmembrane helix</keyword>
<comment type="caution">
    <text evidence="3">The sequence shown here is derived from an EMBL/GenBank/DDBJ whole genome shotgun (WGS) entry which is preliminary data.</text>
</comment>
<evidence type="ECO:0000256" key="1">
    <source>
        <dbReference type="SAM" id="MobiDB-lite"/>
    </source>
</evidence>
<dbReference type="EMBL" id="JAHCVI010000001">
    <property type="protein sequence ID" value="KAG7293645.1"/>
    <property type="molecule type" value="Genomic_DNA"/>
</dbReference>
<gene>
    <name evidence="3" type="ORF">NEMBOFW57_003699</name>
</gene>
<keyword evidence="4" id="KW-1185">Reference proteome</keyword>
<protein>
    <submittedName>
        <fullName evidence="3">Uncharacterized protein</fullName>
    </submittedName>
</protein>
<sequence length="164" mass="17283">MIDTDATSSPETLILDDNPQTAGGGNADIGGGGPTSTPSLQENNPASSPSSGGFSSGAKVAIGVGGAVAVLMMLVCALFYYWRRRKNRREEQELDRLYGVKNSMSAGGDFTSSGDIPGWYRGQRLATPPGRDLFREGTGARGVVEVQRPAPAAVPYYKPYRPGL</sequence>
<feature type="compositionally biased region" description="Polar residues" evidence="1">
    <location>
        <begin position="1"/>
        <end position="11"/>
    </location>
</feature>
<reference evidence="3" key="1">
    <citation type="submission" date="2023-02" db="EMBL/GenBank/DDBJ databases">
        <authorList>
            <person name="Palmer J.M."/>
        </authorList>
    </citation>
    <scope>NUCLEOTIDE SEQUENCE</scope>
    <source>
        <strain evidence="3">FW57</strain>
    </source>
</reference>
<dbReference type="Proteomes" id="UP001197093">
    <property type="component" value="Unassembled WGS sequence"/>
</dbReference>
<dbReference type="CDD" id="cd12087">
    <property type="entry name" value="TM_EGFR-like"/>
    <property type="match status" value="1"/>
</dbReference>
<feature type="transmembrane region" description="Helical" evidence="2">
    <location>
        <begin position="60"/>
        <end position="82"/>
    </location>
</feature>
<feature type="compositionally biased region" description="Polar residues" evidence="1">
    <location>
        <begin position="35"/>
        <end position="46"/>
    </location>
</feature>
<keyword evidence="2" id="KW-0812">Transmembrane</keyword>
<evidence type="ECO:0000256" key="2">
    <source>
        <dbReference type="SAM" id="Phobius"/>
    </source>
</evidence>
<accession>A0AAD4F6Q7</accession>
<evidence type="ECO:0000313" key="3">
    <source>
        <dbReference type="EMBL" id="KAG7293645.1"/>
    </source>
</evidence>
<keyword evidence="2" id="KW-0472">Membrane</keyword>
<organism evidence="3 4">
    <name type="scientific">Staphylotrichum longicolle</name>
    <dbReference type="NCBI Taxonomy" id="669026"/>
    <lineage>
        <taxon>Eukaryota</taxon>
        <taxon>Fungi</taxon>
        <taxon>Dikarya</taxon>
        <taxon>Ascomycota</taxon>
        <taxon>Pezizomycotina</taxon>
        <taxon>Sordariomycetes</taxon>
        <taxon>Sordariomycetidae</taxon>
        <taxon>Sordariales</taxon>
        <taxon>Chaetomiaceae</taxon>
        <taxon>Staphylotrichum</taxon>
    </lineage>
</organism>
<feature type="compositionally biased region" description="Gly residues" evidence="1">
    <location>
        <begin position="22"/>
        <end position="34"/>
    </location>
</feature>
<proteinExistence type="predicted"/>